<dbReference type="Pfam" id="PF24731">
    <property type="entry name" value="DUF7683"/>
    <property type="match status" value="1"/>
</dbReference>
<evidence type="ECO:0000313" key="3">
    <source>
        <dbReference type="Proteomes" id="UP000326570"/>
    </source>
</evidence>
<evidence type="ECO:0000259" key="1">
    <source>
        <dbReference type="Pfam" id="PF24731"/>
    </source>
</evidence>
<organism evidence="2 3">
    <name type="scientific">Adhaeribacter soli</name>
    <dbReference type="NCBI Taxonomy" id="2607655"/>
    <lineage>
        <taxon>Bacteria</taxon>
        <taxon>Pseudomonadati</taxon>
        <taxon>Bacteroidota</taxon>
        <taxon>Cytophagia</taxon>
        <taxon>Cytophagales</taxon>
        <taxon>Hymenobacteraceae</taxon>
        <taxon>Adhaeribacter</taxon>
    </lineage>
</organism>
<accession>A0A5N1J9Z4</accession>
<protein>
    <recommendedName>
        <fullName evidence="1">DUF7683 domain-containing protein</fullName>
    </recommendedName>
</protein>
<reference evidence="2 3" key="1">
    <citation type="submission" date="2019-09" db="EMBL/GenBank/DDBJ databases">
        <title>Genome sequence of Adhaeribacter sp. M2.</title>
        <authorList>
            <person name="Srinivasan S."/>
        </authorList>
    </citation>
    <scope>NUCLEOTIDE SEQUENCE [LARGE SCALE GENOMIC DNA]</scope>
    <source>
        <strain evidence="2 3">M2</strain>
    </source>
</reference>
<feature type="domain" description="DUF7683" evidence="1">
    <location>
        <begin position="10"/>
        <end position="87"/>
    </location>
</feature>
<proteinExistence type="predicted"/>
<sequence>MNIHPFSEVERYIRFFEKERDQFMTGEILLESVQLVDLLKLIPEEEYKDDFLLFNCYELNEKRLEFLAKLLNKEIPYDLRKYKYYLEANSK</sequence>
<dbReference type="AlphaFoldDB" id="A0A5N1J9Z4"/>
<keyword evidence="3" id="KW-1185">Reference proteome</keyword>
<dbReference type="EMBL" id="VTWT01000001">
    <property type="protein sequence ID" value="KAA9345828.1"/>
    <property type="molecule type" value="Genomic_DNA"/>
</dbReference>
<gene>
    <name evidence="2" type="ORF">F0P94_01725</name>
</gene>
<evidence type="ECO:0000313" key="2">
    <source>
        <dbReference type="EMBL" id="KAA9345828.1"/>
    </source>
</evidence>
<comment type="caution">
    <text evidence="2">The sequence shown here is derived from an EMBL/GenBank/DDBJ whole genome shotgun (WGS) entry which is preliminary data.</text>
</comment>
<dbReference type="InterPro" id="IPR056100">
    <property type="entry name" value="DUF7683"/>
</dbReference>
<dbReference type="Proteomes" id="UP000326570">
    <property type="component" value="Unassembled WGS sequence"/>
</dbReference>
<dbReference type="RefSeq" id="WP_150901971.1">
    <property type="nucleotide sequence ID" value="NZ_VTWT01000001.1"/>
</dbReference>
<name>A0A5N1J9Z4_9BACT</name>